<accession>A0A374NYG1</accession>
<dbReference type="AlphaFoldDB" id="A0A374NYG1"/>
<dbReference type="Proteomes" id="UP000263014">
    <property type="component" value="Unassembled WGS sequence"/>
</dbReference>
<dbReference type="EMBL" id="QSON01000032">
    <property type="protein sequence ID" value="RGI95331.1"/>
    <property type="molecule type" value="Genomic_DNA"/>
</dbReference>
<proteinExistence type="predicted"/>
<evidence type="ECO:0000313" key="1">
    <source>
        <dbReference type="EMBL" id="RGI95331.1"/>
    </source>
</evidence>
<sequence length="51" mass="5947">MKFIKSFIKNHSTQITSFALATAVIITNMNCWGKAFQEKLPEEIDKLRKFK</sequence>
<organism evidence="1 2">
    <name type="scientific">Hungatella hathewayi</name>
    <dbReference type="NCBI Taxonomy" id="154046"/>
    <lineage>
        <taxon>Bacteria</taxon>
        <taxon>Bacillati</taxon>
        <taxon>Bacillota</taxon>
        <taxon>Clostridia</taxon>
        <taxon>Lachnospirales</taxon>
        <taxon>Lachnospiraceae</taxon>
        <taxon>Hungatella</taxon>
    </lineage>
</organism>
<comment type="caution">
    <text evidence="1">The sequence shown here is derived from an EMBL/GenBank/DDBJ whole genome shotgun (WGS) entry which is preliminary data.</text>
</comment>
<protein>
    <submittedName>
        <fullName evidence="1">Cyclic lactone autoinducer peptide</fullName>
    </submittedName>
</protein>
<evidence type="ECO:0000313" key="2">
    <source>
        <dbReference type="Proteomes" id="UP000263014"/>
    </source>
</evidence>
<gene>
    <name evidence="1" type="ORF">DXD79_32220</name>
</gene>
<name>A0A374NYG1_9FIRM</name>
<reference evidence="1 2" key="1">
    <citation type="submission" date="2018-08" db="EMBL/GenBank/DDBJ databases">
        <title>A genome reference for cultivated species of the human gut microbiota.</title>
        <authorList>
            <person name="Zou Y."/>
            <person name="Xue W."/>
            <person name="Luo G."/>
        </authorList>
    </citation>
    <scope>NUCLEOTIDE SEQUENCE [LARGE SCALE GENOMIC DNA]</scope>
    <source>
        <strain evidence="1 2">TM09-12</strain>
    </source>
</reference>
<dbReference type="RefSeq" id="WP_117633578.1">
    <property type="nucleotide sequence ID" value="NZ_CABJBJ010000045.1"/>
</dbReference>